<name>A0A0S3SQD0_PHAAN</name>
<organism evidence="1 2">
    <name type="scientific">Vigna angularis var. angularis</name>
    <dbReference type="NCBI Taxonomy" id="157739"/>
    <lineage>
        <taxon>Eukaryota</taxon>
        <taxon>Viridiplantae</taxon>
        <taxon>Streptophyta</taxon>
        <taxon>Embryophyta</taxon>
        <taxon>Tracheophyta</taxon>
        <taxon>Spermatophyta</taxon>
        <taxon>Magnoliopsida</taxon>
        <taxon>eudicotyledons</taxon>
        <taxon>Gunneridae</taxon>
        <taxon>Pentapetalae</taxon>
        <taxon>rosids</taxon>
        <taxon>fabids</taxon>
        <taxon>Fabales</taxon>
        <taxon>Fabaceae</taxon>
        <taxon>Papilionoideae</taxon>
        <taxon>50 kb inversion clade</taxon>
        <taxon>NPAAA clade</taxon>
        <taxon>indigoferoid/millettioid clade</taxon>
        <taxon>Phaseoleae</taxon>
        <taxon>Vigna</taxon>
    </lineage>
</organism>
<dbReference type="EMBL" id="AP015041">
    <property type="protein sequence ID" value="BAT95062.1"/>
    <property type="molecule type" value="Genomic_DNA"/>
</dbReference>
<protein>
    <submittedName>
        <fullName evidence="1">Uncharacterized protein</fullName>
    </submittedName>
</protein>
<sequence length="82" mass="9472">KLVAAMRKMQKRNLTRMVNLTTITSVTSSTKFLLTVQTTVKVTLTTCIRQRQKLLWYPAKRIIIVLIAIKEKTTQILVAKRK</sequence>
<feature type="non-terminal residue" evidence="1">
    <location>
        <position position="1"/>
    </location>
</feature>
<accession>A0A0S3SQD0</accession>
<dbReference type="Proteomes" id="UP000291084">
    <property type="component" value="Chromosome 8"/>
</dbReference>
<evidence type="ECO:0000313" key="2">
    <source>
        <dbReference type="Proteomes" id="UP000291084"/>
    </source>
</evidence>
<reference evidence="1 2" key="1">
    <citation type="journal article" date="2015" name="Sci. Rep.">
        <title>The power of single molecule real-time sequencing technology in the de novo assembly of a eukaryotic genome.</title>
        <authorList>
            <person name="Sakai H."/>
            <person name="Naito K."/>
            <person name="Ogiso-Tanaka E."/>
            <person name="Takahashi Y."/>
            <person name="Iseki K."/>
            <person name="Muto C."/>
            <person name="Satou K."/>
            <person name="Teruya K."/>
            <person name="Shiroma A."/>
            <person name="Shimoji M."/>
            <person name="Hirano T."/>
            <person name="Itoh T."/>
            <person name="Kaga A."/>
            <person name="Tomooka N."/>
        </authorList>
    </citation>
    <scope>NUCLEOTIDE SEQUENCE [LARGE SCALE GENOMIC DNA]</scope>
    <source>
        <strain evidence="2">cv. Shumari</strain>
    </source>
</reference>
<gene>
    <name evidence="1" type="primary">Vigan.08G172400</name>
    <name evidence="1" type="ORF">VIGAN_08172400</name>
</gene>
<keyword evidence="2" id="KW-1185">Reference proteome</keyword>
<dbReference type="AlphaFoldDB" id="A0A0S3SQD0"/>
<evidence type="ECO:0000313" key="1">
    <source>
        <dbReference type="EMBL" id="BAT95062.1"/>
    </source>
</evidence>
<proteinExistence type="predicted"/>